<organism evidence="2 3">
    <name type="scientific">Collybia nuda</name>
    <dbReference type="NCBI Taxonomy" id="64659"/>
    <lineage>
        <taxon>Eukaryota</taxon>
        <taxon>Fungi</taxon>
        <taxon>Dikarya</taxon>
        <taxon>Basidiomycota</taxon>
        <taxon>Agaricomycotina</taxon>
        <taxon>Agaricomycetes</taxon>
        <taxon>Agaricomycetidae</taxon>
        <taxon>Agaricales</taxon>
        <taxon>Tricholomatineae</taxon>
        <taxon>Clitocybaceae</taxon>
        <taxon>Collybia</taxon>
    </lineage>
</organism>
<feature type="transmembrane region" description="Helical" evidence="1">
    <location>
        <begin position="212"/>
        <end position="235"/>
    </location>
</feature>
<name>A0A9P5XYF6_9AGAR</name>
<keyword evidence="1" id="KW-1133">Transmembrane helix</keyword>
<sequence length="341" mass="38312">MAVSTSQAKMIGATLELLVMGAYIMMFIYHMKVMYGRRCKSIPYVYLLSTSIIIFVLSLAHTVIGAWRIYTAFTTKMEIPNAPVEFFSHYNSWDSRASTALYDIITLVSDLFFVYRTWIIWNRSYIICVVPFLLFLGDIAMTVYVMWSLTHSSDNPVFAITLIAATSKYFFSVTLALTLVCTFLIAFQLWSIDRHIKPVLSNHAGEFVYRRLSKVVTIIMESAALYSSLLIVMIVTDTLGIQAFFVLLQVIPPVIGLVFSSIIVRSTGPNAGLSRRTATRSLHFRTRNHGDTQTAYTTTVGSGPDGVEIHLETATQTATHTETLRGAREIEKQKYNGQDSV</sequence>
<keyword evidence="1" id="KW-0812">Transmembrane</keyword>
<proteinExistence type="predicted"/>
<keyword evidence="3" id="KW-1185">Reference proteome</keyword>
<feature type="transmembrane region" description="Helical" evidence="1">
    <location>
        <begin position="12"/>
        <end position="31"/>
    </location>
</feature>
<feature type="transmembrane region" description="Helical" evidence="1">
    <location>
        <begin position="100"/>
        <end position="118"/>
    </location>
</feature>
<feature type="transmembrane region" description="Helical" evidence="1">
    <location>
        <begin position="241"/>
        <end position="264"/>
    </location>
</feature>
<dbReference type="Proteomes" id="UP000807353">
    <property type="component" value="Unassembled WGS sequence"/>
</dbReference>
<accession>A0A9P5XYF6</accession>
<keyword evidence="1" id="KW-0472">Membrane</keyword>
<feature type="transmembrane region" description="Helical" evidence="1">
    <location>
        <begin position="125"/>
        <end position="149"/>
    </location>
</feature>
<evidence type="ECO:0000256" key="1">
    <source>
        <dbReference type="SAM" id="Phobius"/>
    </source>
</evidence>
<evidence type="ECO:0000313" key="2">
    <source>
        <dbReference type="EMBL" id="KAF9458877.1"/>
    </source>
</evidence>
<feature type="transmembrane region" description="Helical" evidence="1">
    <location>
        <begin position="43"/>
        <end position="70"/>
    </location>
</feature>
<dbReference type="OrthoDB" id="2751465at2759"/>
<protein>
    <submittedName>
        <fullName evidence="2">Uncharacterized protein</fullName>
    </submittedName>
</protein>
<reference evidence="2" key="1">
    <citation type="submission" date="2020-11" db="EMBL/GenBank/DDBJ databases">
        <authorList>
            <consortium name="DOE Joint Genome Institute"/>
            <person name="Ahrendt S."/>
            <person name="Riley R."/>
            <person name="Andreopoulos W."/>
            <person name="Labutti K."/>
            <person name="Pangilinan J."/>
            <person name="Ruiz-Duenas F.J."/>
            <person name="Barrasa J.M."/>
            <person name="Sanchez-Garcia M."/>
            <person name="Camarero S."/>
            <person name="Miyauchi S."/>
            <person name="Serrano A."/>
            <person name="Linde D."/>
            <person name="Babiker R."/>
            <person name="Drula E."/>
            <person name="Ayuso-Fernandez I."/>
            <person name="Pacheco R."/>
            <person name="Padilla G."/>
            <person name="Ferreira P."/>
            <person name="Barriuso J."/>
            <person name="Kellner H."/>
            <person name="Castanera R."/>
            <person name="Alfaro M."/>
            <person name="Ramirez L."/>
            <person name="Pisabarro A.G."/>
            <person name="Kuo A."/>
            <person name="Tritt A."/>
            <person name="Lipzen A."/>
            <person name="He G."/>
            <person name="Yan M."/>
            <person name="Ng V."/>
            <person name="Cullen D."/>
            <person name="Martin F."/>
            <person name="Rosso M.-N."/>
            <person name="Henrissat B."/>
            <person name="Hibbett D."/>
            <person name="Martinez A.T."/>
            <person name="Grigoriev I.V."/>
        </authorList>
    </citation>
    <scope>NUCLEOTIDE SEQUENCE</scope>
    <source>
        <strain evidence="2">CBS 247.69</strain>
    </source>
</reference>
<gene>
    <name evidence="2" type="ORF">BDZ94DRAFT_1269575</name>
</gene>
<dbReference type="AlphaFoldDB" id="A0A9P5XYF6"/>
<feature type="transmembrane region" description="Helical" evidence="1">
    <location>
        <begin position="169"/>
        <end position="191"/>
    </location>
</feature>
<dbReference type="EMBL" id="MU150328">
    <property type="protein sequence ID" value="KAF9458877.1"/>
    <property type="molecule type" value="Genomic_DNA"/>
</dbReference>
<comment type="caution">
    <text evidence="2">The sequence shown here is derived from an EMBL/GenBank/DDBJ whole genome shotgun (WGS) entry which is preliminary data.</text>
</comment>
<evidence type="ECO:0000313" key="3">
    <source>
        <dbReference type="Proteomes" id="UP000807353"/>
    </source>
</evidence>